<dbReference type="Proteomes" id="UP000245870">
    <property type="component" value="Unassembled WGS sequence"/>
</dbReference>
<comment type="caution">
    <text evidence="2">The sequence shown here is derived from an EMBL/GenBank/DDBJ whole genome shotgun (WGS) entry which is preliminary data.</text>
</comment>
<feature type="signal peptide" evidence="1">
    <location>
        <begin position="1"/>
        <end position="26"/>
    </location>
</feature>
<protein>
    <submittedName>
        <fullName evidence="2">Uncharacterized protein</fullName>
    </submittedName>
</protein>
<gene>
    <name evidence="2" type="ORF">C7379_103159</name>
</gene>
<dbReference type="EMBL" id="QENY01000003">
    <property type="protein sequence ID" value="PVX58034.1"/>
    <property type="molecule type" value="Genomic_DNA"/>
</dbReference>
<proteinExistence type="predicted"/>
<reference evidence="2 3" key="1">
    <citation type="submission" date="2018-05" db="EMBL/GenBank/DDBJ databases">
        <title>Genomic Encyclopedia of Type Strains, Phase IV (KMG-IV): sequencing the most valuable type-strain genomes for metagenomic binning, comparative biology and taxonomic classification.</title>
        <authorList>
            <person name="Goeker M."/>
        </authorList>
    </citation>
    <scope>NUCLEOTIDE SEQUENCE [LARGE SCALE GENOMIC DNA]</scope>
    <source>
        <strain evidence="2 3">DSM 100333</strain>
    </source>
</reference>
<accession>A0A2U0UK69</accession>
<evidence type="ECO:0000313" key="2">
    <source>
        <dbReference type="EMBL" id="PVX58034.1"/>
    </source>
</evidence>
<sequence length="146" mass="16576">MCLSMQKFLVSISIALLSLLVLPLQAQQERHFPDSVGSKVKYNATIEMSKGYVSGVCIMVNDGGVIKGSLFNEFGISAIDFTYQPDKKKVKLLSVIKMLNKWYIKKVLRKDLVQVVVNLSKGIYSYHDKKFKIDYNFTILKDATEE</sequence>
<evidence type="ECO:0000313" key="3">
    <source>
        <dbReference type="Proteomes" id="UP000245870"/>
    </source>
</evidence>
<feature type="chain" id="PRO_5015539610" evidence="1">
    <location>
        <begin position="27"/>
        <end position="146"/>
    </location>
</feature>
<organism evidence="2 3">
    <name type="scientific">Hallella colorans</name>
    <dbReference type="NCBI Taxonomy" id="1703337"/>
    <lineage>
        <taxon>Bacteria</taxon>
        <taxon>Pseudomonadati</taxon>
        <taxon>Bacteroidota</taxon>
        <taxon>Bacteroidia</taxon>
        <taxon>Bacteroidales</taxon>
        <taxon>Prevotellaceae</taxon>
        <taxon>Hallella</taxon>
    </lineage>
</organism>
<dbReference type="AlphaFoldDB" id="A0A2U0UK69"/>
<name>A0A2U0UK69_9BACT</name>
<keyword evidence="1" id="KW-0732">Signal</keyword>
<evidence type="ECO:0000256" key="1">
    <source>
        <dbReference type="SAM" id="SignalP"/>
    </source>
</evidence>
<keyword evidence="3" id="KW-1185">Reference proteome</keyword>